<protein>
    <recommendedName>
        <fullName evidence="3">BZIP domain-containing protein</fullName>
    </recommendedName>
</protein>
<dbReference type="AlphaFoldDB" id="G4ZCH1"/>
<keyword evidence="2" id="KW-1185">Reference proteome</keyword>
<dbReference type="GeneID" id="20639031"/>
<dbReference type="RefSeq" id="XP_009525918.1">
    <property type="nucleotide sequence ID" value="XM_009527623.1"/>
</dbReference>
<proteinExistence type="predicted"/>
<evidence type="ECO:0008006" key="3">
    <source>
        <dbReference type="Google" id="ProtNLM"/>
    </source>
</evidence>
<dbReference type="InParanoid" id="G4ZCH1"/>
<evidence type="ECO:0000313" key="2">
    <source>
        <dbReference type="Proteomes" id="UP000002640"/>
    </source>
</evidence>
<name>G4ZCH1_PHYSP</name>
<organism evidence="1 2">
    <name type="scientific">Phytophthora sojae (strain P6497)</name>
    <name type="common">Soybean stem and root rot agent</name>
    <name type="synonym">Phytophthora megasperma f. sp. glycines</name>
    <dbReference type="NCBI Taxonomy" id="1094619"/>
    <lineage>
        <taxon>Eukaryota</taxon>
        <taxon>Sar</taxon>
        <taxon>Stramenopiles</taxon>
        <taxon>Oomycota</taxon>
        <taxon>Peronosporomycetes</taxon>
        <taxon>Peronosporales</taxon>
        <taxon>Peronosporaceae</taxon>
        <taxon>Phytophthora</taxon>
    </lineage>
</organism>
<gene>
    <name evidence="1" type="ORF">PHYSODRAFT_259039</name>
</gene>
<dbReference type="EMBL" id="JH159154">
    <property type="protein sequence ID" value="EGZ16860.1"/>
    <property type="molecule type" value="Genomic_DNA"/>
</dbReference>
<accession>G4ZCH1</accession>
<sequence length="185" mass="20439">MLPGDSDFFLALFGALAHVAPLVDSPQSTALSAFSSPSDALLKTLSASVPTVGRCILEEIRADVRANKLQLLQRQRLGLRKARQAKRRQIQRLNAVVAAQCDAALLDAATHDQKFEFFLTDTHAKATLFYECIAEMKKALVRMENVAADTTEESESMVNCLAVYFTLWNSIMWHLGDAVLALRLT</sequence>
<evidence type="ECO:0000313" key="1">
    <source>
        <dbReference type="EMBL" id="EGZ16860.1"/>
    </source>
</evidence>
<dbReference type="SMR" id="G4ZCH1"/>
<dbReference type="KEGG" id="psoj:PHYSODRAFT_259039"/>
<reference evidence="1 2" key="1">
    <citation type="journal article" date="2006" name="Science">
        <title>Phytophthora genome sequences uncover evolutionary origins and mechanisms of pathogenesis.</title>
        <authorList>
            <person name="Tyler B.M."/>
            <person name="Tripathy S."/>
            <person name="Zhang X."/>
            <person name="Dehal P."/>
            <person name="Jiang R.H."/>
            <person name="Aerts A."/>
            <person name="Arredondo F.D."/>
            <person name="Baxter L."/>
            <person name="Bensasson D."/>
            <person name="Beynon J.L."/>
            <person name="Chapman J."/>
            <person name="Damasceno C.M."/>
            <person name="Dorrance A.E."/>
            <person name="Dou D."/>
            <person name="Dickerman A.W."/>
            <person name="Dubchak I.L."/>
            <person name="Garbelotto M."/>
            <person name="Gijzen M."/>
            <person name="Gordon S.G."/>
            <person name="Govers F."/>
            <person name="Grunwald N.J."/>
            <person name="Huang W."/>
            <person name="Ivors K.L."/>
            <person name="Jones R.W."/>
            <person name="Kamoun S."/>
            <person name="Krampis K."/>
            <person name="Lamour K.H."/>
            <person name="Lee M.K."/>
            <person name="McDonald W.H."/>
            <person name="Medina M."/>
            <person name="Meijer H.J."/>
            <person name="Nordberg E.K."/>
            <person name="Maclean D.J."/>
            <person name="Ospina-Giraldo M.D."/>
            <person name="Morris P.F."/>
            <person name="Phuntumart V."/>
            <person name="Putnam N.H."/>
            <person name="Rash S."/>
            <person name="Rose J.K."/>
            <person name="Sakihama Y."/>
            <person name="Salamov A.A."/>
            <person name="Savidor A."/>
            <person name="Scheuring C.F."/>
            <person name="Smith B.M."/>
            <person name="Sobral B.W."/>
            <person name="Terry A."/>
            <person name="Torto-Alalibo T.A."/>
            <person name="Win J."/>
            <person name="Xu Z."/>
            <person name="Zhang H."/>
            <person name="Grigoriev I.V."/>
            <person name="Rokhsar D.S."/>
            <person name="Boore J.L."/>
        </authorList>
    </citation>
    <scope>NUCLEOTIDE SEQUENCE [LARGE SCALE GENOMIC DNA]</scope>
    <source>
        <strain evidence="1 2">P6497</strain>
    </source>
</reference>
<dbReference type="Proteomes" id="UP000002640">
    <property type="component" value="Unassembled WGS sequence"/>
</dbReference>